<dbReference type="AlphaFoldDB" id="A0A699SRL2"/>
<evidence type="ECO:0000256" key="1">
    <source>
        <dbReference type="SAM" id="MobiDB-lite"/>
    </source>
</evidence>
<feature type="compositionally biased region" description="Basic and acidic residues" evidence="1">
    <location>
        <begin position="55"/>
        <end position="65"/>
    </location>
</feature>
<feature type="non-terminal residue" evidence="2">
    <location>
        <position position="122"/>
    </location>
</feature>
<dbReference type="EMBL" id="BKCJ011183582">
    <property type="protein sequence ID" value="GFD00240.1"/>
    <property type="molecule type" value="Genomic_DNA"/>
</dbReference>
<evidence type="ECO:0000313" key="2">
    <source>
        <dbReference type="EMBL" id="GFD00240.1"/>
    </source>
</evidence>
<organism evidence="2">
    <name type="scientific">Tanacetum cinerariifolium</name>
    <name type="common">Dalmatian daisy</name>
    <name type="synonym">Chrysanthemum cinerariifolium</name>
    <dbReference type="NCBI Taxonomy" id="118510"/>
    <lineage>
        <taxon>Eukaryota</taxon>
        <taxon>Viridiplantae</taxon>
        <taxon>Streptophyta</taxon>
        <taxon>Embryophyta</taxon>
        <taxon>Tracheophyta</taxon>
        <taxon>Spermatophyta</taxon>
        <taxon>Magnoliopsida</taxon>
        <taxon>eudicotyledons</taxon>
        <taxon>Gunneridae</taxon>
        <taxon>Pentapetalae</taxon>
        <taxon>asterids</taxon>
        <taxon>campanulids</taxon>
        <taxon>Asterales</taxon>
        <taxon>Asteraceae</taxon>
        <taxon>Asteroideae</taxon>
        <taxon>Anthemideae</taxon>
        <taxon>Anthemidinae</taxon>
        <taxon>Tanacetum</taxon>
    </lineage>
</organism>
<gene>
    <name evidence="2" type="ORF">Tci_872209</name>
</gene>
<feature type="region of interest" description="Disordered" evidence="1">
    <location>
        <begin position="23"/>
        <end position="76"/>
    </location>
</feature>
<reference evidence="2" key="1">
    <citation type="journal article" date="2019" name="Sci. Rep.">
        <title>Draft genome of Tanacetum cinerariifolium, the natural source of mosquito coil.</title>
        <authorList>
            <person name="Yamashiro T."/>
            <person name="Shiraishi A."/>
            <person name="Satake H."/>
            <person name="Nakayama K."/>
        </authorList>
    </citation>
    <scope>NUCLEOTIDE SEQUENCE</scope>
</reference>
<feature type="non-terminal residue" evidence="2">
    <location>
        <position position="1"/>
    </location>
</feature>
<sequence>EKLMKRRGKEPLEQALHTKVSFKEREKSFIHGKEHGRGRGHFRSRSGFQGRGRGRGREDVIKEDENQWPPYRRGRERGFQYQRGDFAASNHMTGEEDLFVEMEQSKGNVTFRDELKAPVKGK</sequence>
<comment type="caution">
    <text evidence="2">The sequence shown here is derived from an EMBL/GenBank/DDBJ whole genome shotgun (WGS) entry which is preliminary data.</text>
</comment>
<name>A0A699SRL2_TANCI</name>
<feature type="compositionally biased region" description="Basic and acidic residues" evidence="1">
    <location>
        <begin position="23"/>
        <end position="37"/>
    </location>
</feature>
<proteinExistence type="predicted"/>
<accession>A0A699SRL2</accession>
<protein>
    <submittedName>
        <fullName evidence="2">Copia-type polyprotein</fullName>
    </submittedName>
</protein>